<evidence type="ECO:0000259" key="2">
    <source>
        <dbReference type="Pfam" id="PF00144"/>
    </source>
</evidence>
<evidence type="ECO:0000313" key="3">
    <source>
        <dbReference type="EMBL" id="QBD82621.1"/>
    </source>
</evidence>
<evidence type="ECO:0000313" key="4">
    <source>
        <dbReference type="Proteomes" id="UP000290365"/>
    </source>
</evidence>
<feature type="domain" description="Beta-lactamase-related" evidence="2">
    <location>
        <begin position="151"/>
        <end position="464"/>
    </location>
</feature>
<keyword evidence="4" id="KW-1185">Reference proteome</keyword>
<dbReference type="SUPFAM" id="SSF56601">
    <property type="entry name" value="beta-lactamase/transpeptidase-like"/>
    <property type="match status" value="1"/>
</dbReference>
<organism evidence="3 4">
    <name type="scientific">Ktedonosporobacter rubrisoli</name>
    <dbReference type="NCBI Taxonomy" id="2509675"/>
    <lineage>
        <taxon>Bacteria</taxon>
        <taxon>Bacillati</taxon>
        <taxon>Chloroflexota</taxon>
        <taxon>Ktedonobacteria</taxon>
        <taxon>Ktedonobacterales</taxon>
        <taxon>Ktedonosporobacteraceae</taxon>
        <taxon>Ktedonosporobacter</taxon>
    </lineage>
</organism>
<dbReference type="InterPro" id="IPR001466">
    <property type="entry name" value="Beta-lactam-related"/>
</dbReference>
<evidence type="ECO:0000256" key="1">
    <source>
        <dbReference type="SAM" id="MobiDB-lite"/>
    </source>
</evidence>
<dbReference type="AlphaFoldDB" id="A0A4V0Z0B3"/>
<dbReference type="KEGG" id="kbs:EPA93_44315"/>
<accession>A0A4V0Z0B3</accession>
<sequence length="683" mass="76730">MNYSLWLTSVTNMDERDVRSSAVISHPAESLDEQVHANNAMGNSTLSAKPGKRTFSGIVQIPLKRFEESGVALLECPGCGKIWTLSPRGGVLRFKSHDKRQTTTPATGMRWTEGNTNWGMAGEEKTDETNTVGLQRRNSMIQPFEEAIHCLDQSIRQFMQTTPIGGLTLALTDRHHLLHTAHYGYADIAAQVPVTAETRFEICSITKTFTSLAVMQQYEAGTLDIHAPITSYLPWFQVQSTYEEPITAHHLMSHTAGLVAGSERSLGSRHAIWLLRETELAYAPGTAFHYSDVGYETLGALLEIVLGQRFPAILQRQILDPLEMRSSFPSNTYEGRKVLALGYHSFYDDRPSHRSHPLAPAPWFEYESPAGCVLSTARDMAVYLRMYLNRGQGPHRRLLSEKSFDLMTQAIVPGTFGHIGYGLFTQKVDGHLYLNHPGGMLGYESMMLGDLDEGLGVVVLLSGKCWPWPWQLAHSALSLLRAAQEEHAGTVMASVGEQKKIANASDYAETFTGRDGSLTFIVEADQVILLYQGNHLILEELWPDTFFIPHPDFAYFLGHFGRASGRIVEFEHGASWWIHEQRYTGPRTFVYPAEWDAYPGHYVSESPWTGHVRIILRKGHLYLVEAEGYERELFPLGERSFGYKRNRTSKALPERVRFDAMIDGQAWCLTLAGNDSFIRVRTP</sequence>
<proteinExistence type="predicted"/>
<dbReference type="GO" id="GO:0016787">
    <property type="term" value="F:hydrolase activity"/>
    <property type="evidence" value="ECO:0007669"/>
    <property type="project" value="UniProtKB-KW"/>
</dbReference>
<dbReference type="Pfam" id="PF00144">
    <property type="entry name" value="Beta-lactamase"/>
    <property type="match status" value="1"/>
</dbReference>
<dbReference type="InterPro" id="IPR012338">
    <property type="entry name" value="Beta-lactam/transpept-like"/>
</dbReference>
<reference evidence="3 4" key="1">
    <citation type="submission" date="2019-01" db="EMBL/GenBank/DDBJ databases">
        <title>Ktedonosporobacter rubrisoli SCAWS-G2.</title>
        <authorList>
            <person name="Huang Y."/>
            <person name="Yan B."/>
        </authorList>
    </citation>
    <scope>NUCLEOTIDE SEQUENCE [LARGE SCALE GENOMIC DNA]</scope>
    <source>
        <strain evidence="3 4">SCAWS-G2</strain>
    </source>
</reference>
<keyword evidence="3" id="KW-0378">Hydrolase</keyword>
<dbReference type="PANTHER" id="PTHR46825:SF9">
    <property type="entry name" value="BETA-LACTAMASE-RELATED DOMAIN-CONTAINING PROTEIN"/>
    <property type="match status" value="1"/>
</dbReference>
<dbReference type="Gene3D" id="3.40.710.10">
    <property type="entry name" value="DD-peptidase/beta-lactamase superfamily"/>
    <property type="match status" value="1"/>
</dbReference>
<protein>
    <submittedName>
        <fullName evidence="3">Class A beta-lactamase-related serine hydrolase</fullName>
    </submittedName>
</protein>
<dbReference type="OrthoDB" id="3174977at2"/>
<dbReference type="EMBL" id="CP035758">
    <property type="protein sequence ID" value="QBD82621.1"/>
    <property type="molecule type" value="Genomic_DNA"/>
</dbReference>
<dbReference type="Proteomes" id="UP000290365">
    <property type="component" value="Chromosome"/>
</dbReference>
<dbReference type="InterPro" id="IPR050491">
    <property type="entry name" value="AmpC-like"/>
</dbReference>
<name>A0A4V0Z0B3_KTERU</name>
<gene>
    <name evidence="3" type="ORF">EPA93_44315</name>
</gene>
<dbReference type="PANTHER" id="PTHR46825">
    <property type="entry name" value="D-ALANYL-D-ALANINE-CARBOXYPEPTIDASE/ENDOPEPTIDASE AMPH"/>
    <property type="match status" value="1"/>
</dbReference>
<feature type="region of interest" description="Disordered" evidence="1">
    <location>
        <begin position="98"/>
        <end position="130"/>
    </location>
</feature>